<evidence type="ECO:0000256" key="5">
    <source>
        <dbReference type="ARBA" id="ARBA00021702"/>
    </source>
</evidence>
<organism evidence="16 17">
    <name type="scientific">Desulfovibrio subterraneus</name>
    <dbReference type="NCBI Taxonomy" id="2718620"/>
    <lineage>
        <taxon>Bacteria</taxon>
        <taxon>Pseudomonadati</taxon>
        <taxon>Thermodesulfobacteriota</taxon>
        <taxon>Desulfovibrionia</taxon>
        <taxon>Desulfovibrionales</taxon>
        <taxon>Desulfovibrionaceae</taxon>
        <taxon>Desulfovibrio</taxon>
    </lineage>
</organism>
<dbReference type="InterPro" id="IPR058240">
    <property type="entry name" value="rSAM_sf"/>
</dbReference>
<evidence type="ECO:0000313" key="16">
    <source>
        <dbReference type="EMBL" id="GFM32049.1"/>
    </source>
</evidence>
<evidence type="ECO:0000256" key="7">
    <source>
        <dbReference type="ARBA" id="ARBA00022691"/>
    </source>
</evidence>
<dbReference type="SFLD" id="SFLDG01067">
    <property type="entry name" value="SPASM/twitch_domain_containing"/>
    <property type="match status" value="1"/>
</dbReference>
<dbReference type="SMART" id="SM00729">
    <property type="entry name" value="Elp3"/>
    <property type="match status" value="1"/>
</dbReference>
<evidence type="ECO:0000256" key="4">
    <source>
        <dbReference type="ARBA" id="ARBA00006804"/>
    </source>
</evidence>
<evidence type="ECO:0000256" key="6">
    <source>
        <dbReference type="ARBA" id="ARBA00022485"/>
    </source>
</evidence>
<comment type="cofactor">
    <cofactor evidence="1">
        <name>[4Fe-4S] cluster</name>
        <dbReference type="ChEBI" id="CHEBI:49883"/>
    </cofactor>
</comment>
<keyword evidence="11" id="KW-0535">Nitrogen fixation</keyword>
<dbReference type="InterPro" id="IPR013785">
    <property type="entry name" value="Aldolase_TIM"/>
</dbReference>
<comment type="pathway">
    <text evidence="3">Cofactor biosynthesis; Fe-Mo cofactor biosynthesis.</text>
</comment>
<keyword evidence="17" id="KW-1185">Reference proteome</keyword>
<gene>
    <name evidence="16" type="ORF">DSM101010T_04140</name>
</gene>
<dbReference type="SFLD" id="SFLDS00029">
    <property type="entry name" value="Radical_SAM"/>
    <property type="match status" value="1"/>
</dbReference>
<sequence length="308" mass="33167">MSTTYATGSACGISAAQDGLRTIPCTARRDAAFSLPQHPCFNEAAHGRIARIHVPVAPRCNLACAYCERIISPQHDLSGPGSASGILSPEQGLERTLRFLDQYGEQAIVGIAGPGDPLANEETFTFLELLNREVPHVATCLCTNGLALPEHADRLIHLGVRTLTVTMNGVTPETVAAMQPRVCDSGTWLHGEEAARLLIARQIAGLKAVAGYMTLKVNMVVAPEVNMHEAEAVMRTADGLGVQVFNPMPLIPRHALAHRRKPTRDELHEVYAKCPPGLALFRKCKQCRADAAGIHGKESFGCQTIDQV</sequence>
<evidence type="ECO:0000256" key="3">
    <source>
        <dbReference type="ARBA" id="ARBA00005155"/>
    </source>
</evidence>
<dbReference type="InterPro" id="IPR006638">
    <property type="entry name" value="Elp3/MiaA/NifB-like_rSAM"/>
</dbReference>
<dbReference type="Pfam" id="PF04055">
    <property type="entry name" value="Radical_SAM"/>
    <property type="match status" value="1"/>
</dbReference>
<evidence type="ECO:0000256" key="11">
    <source>
        <dbReference type="ARBA" id="ARBA00023231"/>
    </source>
</evidence>
<dbReference type="GO" id="GO:0046872">
    <property type="term" value="F:metal ion binding"/>
    <property type="evidence" value="ECO:0007669"/>
    <property type="project" value="UniProtKB-KW"/>
</dbReference>
<dbReference type="GO" id="GO:0051539">
    <property type="term" value="F:4 iron, 4 sulfur cluster binding"/>
    <property type="evidence" value="ECO:0007669"/>
    <property type="project" value="UniProtKB-KW"/>
</dbReference>
<evidence type="ECO:0000256" key="10">
    <source>
        <dbReference type="ARBA" id="ARBA00023014"/>
    </source>
</evidence>
<accession>A0A7J0BEC4</accession>
<evidence type="ECO:0000256" key="2">
    <source>
        <dbReference type="ARBA" id="ARBA00003522"/>
    </source>
</evidence>
<keyword evidence="9" id="KW-0408">Iron</keyword>
<comment type="function">
    <text evidence="2">Involved in the biosynthesis of the iron-molybdenum cofactor (FeMo-co or M-cluster) found in the dinitrogenase enzyme of the nitrogenase complex in nitrogen-fixing microorganisms. NifB catalyzes the crucial step of radical SAM-dependent carbide insertion that occurs concomitant with the insertion of a 9th sulfur and the rearrangement/coupling of two [4Fe-4S] clusters into a [8Fe-9S-C] cluster, the precursor to the M-cluster.</text>
</comment>
<evidence type="ECO:0000256" key="14">
    <source>
        <dbReference type="ARBA" id="ARBA00032102"/>
    </source>
</evidence>
<evidence type="ECO:0000313" key="17">
    <source>
        <dbReference type="Proteomes" id="UP000503840"/>
    </source>
</evidence>
<evidence type="ECO:0000256" key="1">
    <source>
        <dbReference type="ARBA" id="ARBA00001966"/>
    </source>
</evidence>
<dbReference type="GO" id="GO:0016829">
    <property type="term" value="F:lyase activity"/>
    <property type="evidence" value="ECO:0007669"/>
    <property type="project" value="UniProtKB-KW"/>
</dbReference>
<keyword evidence="10" id="KW-0411">Iron-sulfur</keyword>
<evidence type="ECO:0000256" key="8">
    <source>
        <dbReference type="ARBA" id="ARBA00022723"/>
    </source>
</evidence>
<evidence type="ECO:0000256" key="12">
    <source>
        <dbReference type="ARBA" id="ARBA00023239"/>
    </source>
</evidence>
<keyword evidence="6" id="KW-0004">4Fe-4S</keyword>
<dbReference type="RefSeq" id="WP_174403725.1">
    <property type="nucleotide sequence ID" value="NZ_BLVO01000004.1"/>
</dbReference>
<comment type="caution">
    <text evidence="16">The sequence shown here is derived from an EMBL/GenBank/DDBJ whole genome shotgun (WGS) entry which is preliminary data.</text>
</comment>
<dbReference type="PANTHER" id="PTHR43787">
    <property type="entry name" value="FEMO COFACTOR BIOSYNTHESIS PROTEIN NIFB-RELATED"/>
    <property type="match status" value="1"/>
</dbReference>
<protein>
    <recommendedName>
        <fullName evidence="5">FeMo cofactor biosynthesis protein NifB</fullName>
    </recommendedName>
    <alternativeName>
        <fullName evidence="14">Nitrogenase cofactor maturase NifB</fullName>
    </alternativeName>
    <alternativeName>
        <fullName evidence="13">Radical SAM assemblase NifB</fullName>
    </alternativeName>
</protein>
<dbReference type="PROSITE" id="PS51918">
    <property type="entry name" value="RADICAL_SAM"/>
    <property type="match status" value="1"/>
</dbReference>
<dbReference type="InterPro" id="IPR007197">
    <property type="entry name" value="rSAM"/>
</dbReference>
<reference evidence="16 17" key="1">
    <citation type="submission" date="2020-05" db="EMBL/GenBank/DDBJ databases">
        <title>Draft genome sequence of Desulfovibrio sp. strain HN2T.</title>
        <authorList>
            <person name="Ueno A."/>
            <person name="Tamazawa S."/>
            <person name="Tamamura S."/>
            <person name="Murakami T."/>
            <person name="Kiyama T."/>
            <person name="Inomata H."/>
            <person name="Amano Y."/>
            <person name="Miyakawa K."/>
            <person name="Tamaki H."/>
            <person name="Naganuma T."/>
            <person name="Kaneko K."/>
        </authorList>
    </citation>
    <scope>NUCLEOTIDE SEQUENCE [LARGE SCALE GENOMIC DNA]</scope>
    <source>
        <strain evidence="16 17">HN2</strain>
    </source>
</reference>
<comment type="similarity">
    <text evidence="4">Belongs to the radical SAM superfamily. NifB family.</text>
</comment>
<dbReference type="Proteomes" id="UP000503840">
    <property type="component" value="Unassembled WGS sequence"/>
</dbReference>
<dbReference type="Gene3D" id="3.20.20.70">
    <property type="entry name" value="Aldolase class I"/>
    <property type="match status" value="1"/>
</dbReference>
<keyword evidence="12" id="KW-0456">Lyase</keyword>
<proteinExistence type="inferred from homology"/>
<dbReference type="EMBL" id="BLVO01000004">
    <property type="protein sequence ID" value="GFM32049.1"/>
    <property type="molecule type" value="Genomic_DNA"/>
</dbReference>
<evidence type="ECO:0000256" key="13">
    <source>
        <dbReference type="ARBA" id="ARBA00030926"/>
    </source>
</evidence>
<keyword evidence="7" id="KW-0949">S-adenosyl-L-methionine</keyword>
<name>A0A7J0BEC4_9BACT</name>
<evidence type="ECO:0000259" key="15">
    <source>
        <dbReference type="PROSITE" id="PS51918"/>
    </source>
</evidence>
<dbReference type="PANTHER" id="PTHR43787:SF13">
    <property type="entry name" value="FEMO COFACTOR BIOSYNTHESIS PROTEIN NIFB"/>
    <property type="match status" value="1"/>
</dbReference>
<dbReference type="SUPFAM" id="SSF102114">
    <property type="entry name" value="Radical SAM enzymes"/>
    <property type="match status" value="1"/>
</dbReference>
<dbReference type="CDD" id="cd01335">
    <property type="entry name" value="Radical_SAM"/>
    <property type="match status" value="1"/>
</dbReference>
<dbReference type="UniPathway" id="UPA00782"/>
<keyword evidence="8" id="KW-0479">Metal-binding</keyword>
<evidence type="ECO:0000256" key="9">
    <source>
        <dbReference type="ARBA" id="ARBA00023004"/>
    </source>
</evidence>
<dbReference type="AlphaFoldDB" id="A0A7J0BEC4"/>
<feature type="domain" description="Radical SAM core" evidence="15">
    <location>
        <begin position="46"/>
        <end position="285"/>
    </location>
</feature>